<proteinExistence type="predicted"/>
<gene>
    <name evidence="7" type="ORF">C8259_29935</name>
</gene>
<feature type="domain" description="HpcH/HpaI aldolase/citrate lyase" evidence="6">
    <location>
        <begin position="11"/>
        <end position="211"/>
    </location>
</feature>
<keyword evidence="2 5" id="KW-0479">Metal-binding</keyword>
<dbReference type="Proteomes" id="UP000241647">
    <property type="component" value="Unassembled WGS sequence"/>
</dbReference>
<dbReference type="InterPro" id="IPR005000">
    <property type="entry name" value="Aldolase/citrate-lyase_domain"/>
</dbReference>
<evidence type="ECO:0000259" key="6">
    <source>
        <dbReference type="Pfam" id="PF03328"/>
    </source>
</evidence>
<protein>
    <submittedName>
        <fullName evidence="7">CoA ester lyase</fullName>
    </submittedName>
</protein>
<comment type="caution">
    <text evidence="7">The sequence shown here is derived from an EMBL/GenBank/DDBJ whole genome shotgun (WGS) entry which is preliminary data.</text>
</comment>
<feature type="binding site" evidence="5">
    <location>
        <position position="112"/>
    </location>
    <ligand>
        <name>Mg(2+)</name>
        <dbReference type="ChEBI" id="CHEBI:18420"/>
    </ligand>
</feature>
<feature type="binding site" evidence="4">
    <location>
        <position position="112"/>
    </location>
    <ligand>
        <name>substrate</name>
    </ligand>
</feature>
<dbReference type="PIRSF" id="PIRSF015582">
    <property type="entry name" value="Cit_lyase_B"/>
    <property type="match status" value="1"/>
</dbReference>
<organism evidence="7 8">
    <name type="scientific">Nocardia nova</name>
    <dbReference type="NCBI Taxonomy" id="37330"/>
    <lineage>
        <taxon>Bacteria</taxon>
        <taxon>Bacillati</taxon>
        <taxon>Actinomycetota</taxon>
        <taxon>Actinomycetes</taxon>
        <taxon>Mycobacteriales</taxon>
        <taxon>Nocardiaceae</taxon>
        <taxon>Nocardia</taxon>
    </lineage>
</organism>
<dbReference type="SUPFAM" id="SSF51621">
    <property type="entry name" value="Phosphoenolpyruvate/pyruvate domain"/>
    <property type="match status" value="1"/>
</dbReference>
<comment type="cofactor">
    <cofactor evidence="1">
        <name>Mg(2+)</name>
        <dbReference type="ChEBI" id="CHEBI:18420"/>
    </cofactor>
</comment>
<dbReference type="InterPro" id="IPR040442">
    <property type="entry name" value="Pyrv_kinase-like_dom_sf"/>
</dbReference>
<evidence type="ECO:0000313" key="8">
    <source>
        <dbReference type="Proteomes" id="UP000241647"/>
    </source>
</evidence>
<evidence type="ECO:0000256" key="2">
    <source>
        <dbReference type="ARBA" id="ARBA00022723"/>
    </source>
</evidence>
<dbReference type="GO" id="GO:0016829">
    <property type="term" value="F:lyase activity"/>
    <property type="evidence" value="ECO:0007669"/>
    <property type="project" value="UniProtKB-KW"/>
</dbReference>
<dbReference type="PANTHER" id="PTHR32308">
    <property type="entry name" value="LYASE BETA SUBUNIT, PUTATIVE (AFU_ORTHOLOGUE AFUA_4G13030)-RELATED"/>
    <property type="match status" value="1"/>
</dbReference>
<dbReference type="InterPro" id="IPR015813">
    <property type="entry name" value="Pyrv/PenolPyrv_kinase-like_dom"/>
</dbReference>
<dbReference type="GO" id="GO:0006107">
    <property type="term" value="P:oxaloacetate metabolic process"/>
    <property type="evidence" value="ECO:0007669"/>
    <property type="project" value="TreeGrafter"/>
</dbReference>
<sequence length="270" mass="28977">MNWELPGPAWLFCPADRGERYEKAAAAADVVIIDLEDGVAAGDKEAAREVLMATPLDPERTVVRVNAAGTHDFDADLTALASTSYRRVMLPKCESAQQLSLLSDYEVLALFESPLGALRTEEVMAAPNAIASMAGAEDLVAGLGGNSSRRADGGYRDVARQLRSTALLAAKAYGKIALDSVYLDIADLDGLRAESDEAVAVGYDVKVAIHPKQLAVIRAAYAPADEEVDWARRVLAEVPNNRGVFSFEGRMVDGPVIRHAERILQRAGAR</sequence>
<dbReference type="GO" id="GO:0000287">
    <property type="term" value="F:magnesium ion binding"/>
    <property type="evidence" value="ECO:0007669"/>
    <property type="project" value="TreeGrafter"/>
</dbReference>
<keyword evidence="7" id="KW-0456">Lyase</keyword>
<dbReference type="PANTHER" id="PTHR32308:SF10">
    <property type="entry name" value="CITRATE LYASE SUBUNIT BETA"/>
    <property type="match status" value="1"/>
</dbReference>
<dbReference type="InterPro" id="IPR011206">
    <property type="entry name" value="Citrate_lyase_beta/mcl1/mcl2"/>
</dbReference>
<evidence type="ECO:0000313" key="7">
    <source>
        <dbReference type="EMBL" id="PSR58598.1"/>
    </source>
</evidence>
<evidence type="ECO:0000256" key="4">
    <source>
        <dbReference type="PIRSR" id="PIRSR015582-1"/>
    </source>
</evidence>
<dbReference type="Gene3D" id="3.20.20.60">
    <property type="entry name" value="Phosphoenolpyruvate-binding domains"/>
    <property type="match status" value="1"/>
</dbReference>
<dbReference type="RefSeq" id="WP_063031813.1">
    <property type="nucleotide sequence ID" value="NZ_PYHS01000022.1"/>
</dbReference>
<dbReference type="EMBL" id="PYHS01000022">
    <property type="protein sequence ID" value="PSR58598.1"/>
    <property type="molecule type" value="Genomic_DNA"/>
</dbReference>
<feature type="binding site" evidence="5">
    <location>
        <position position="138"/>
    </location>
    <ligand>
        <name>Mg(2+)</name>
        <dbReference type="ChEBI" id="CHEBI:18420"/>
    </ligand>
</feature>
<evidence type="ECO:0000256" key="5">
    <source>
        <dbReference type="PIRSR" id="PIRSR015582-2"/>
    </source>
</evidence>
<feature type="binding site" evidence="4">
    <location>
        <position position="64"/>
    </location>
    <ligand>
        <name>substrate</name>
    </ligand>
</feature>
<evidence type="ECO:0000256" key="1">
    <source>
        <dbReference type="ARBA" id="ARBA00001946"/>
    </source>
</evidence>
<dbReference type="AlphaFoldDB" id="A0A2T2YSY2"/>
<reference evidence="7 8" key="1">
    <citation type="submission" date="2018-02" db="EMBL/GenBank/DDBJ databases">
        <title>8 Nocardia nova and 1 Nocardia cyriacigeorgica strain used for evolution to TMP-SMX.</title>
        <authorList>
            <person name="Mehta H."/>
            <person name="Weng J."/>
            <person name="Shamoo Y."/>
        </authorList>
    </citation>
    <scope>NUCLEOTIDE SEQUENCE [LARGE SCALE GENOMIC DNA]</scope>
    <source>
        <strain evidence="7 8">ATCC 33727</strain>
    </source>
</reference>
<name>A0A2T2YSY2_9NOCA</name>
<accession>A0A2T2YSY2</accession>
<keyword evidence="3 5" id="KW-0460">Magnesium</keyword>
<evidence type="ECO:0000256" key="3">
    <source>
        <dbReference type="ARBA" id="ARBA00022842"/>
    </source>
</evidence>
<dbReference type="Pfam" id="PF03328">
    <property type="entry name" value="HpcH_HpaI"/>
    <property type="match status" value="1"/>
</dbReference>